<keyword evidence="3" id="KW-1185">Reference proteome</keyword>
<evidence type="ECO:0000256" key="1">
    <source>
        <dbReference type="SAM" id="SignalP"/>
    </source>
</evidence>
<comment type="caution">
    <text evidence="2">The sequence shown here is derived from an EMBL/GenBank/DDBJ whole genome shotgun (WGS) entry which is preliminary data.</text>
</comment>
<evidence type="ECO:0000313" key="3">
    <source>
        <dbReference type="Proteomes" id="UP001221142"/>
    </source>
</evidence>
<dbReference type="EMBL" id="JARKIF010000001">
    <property type="protein sequence ID" value="KAJ7650043.1"/>
    <property type="molecule type" value="Genomic_DNA"/>
</dbReference>
<keyword evidence="1" id="KW-0732">Signal</keyword>
<evidence type="ECO:0000313" key="2">
    <source>
        <dbReference type="EMBL" id="KAJ7650043.1"/>
    </source>
</evidence>
<accession>A0AAD7CIN7</accession>
<name>A0AAD7CIN7_9AGAR</name>
<dbReference type="AlphaFoldDB" id="A0AAD7CIN7"/>
<reference evidence="2" key="1">
    <citation type="submission" date="2023-03" db="EMBL/GenBank/DDBJ databases">
        <title>Massive genome expansion in bonnet fungi (Mycena s.s.) driven by repeated elements and novel gene families across ecological guilds.</title>
        <authorList>
            <consortium name="Lawrence Berkeley National Laboratory"/>
            <person name="Harder C.B."/>
            <person name="Miyauchi S."/>
            <person name="Viragh M."/>
            <person name="Kuo A."/>
            <person name="Thoen E."/>
            <person name="Andreopoulos B."/>
            <person name="Lu D."/>
            <person name="Skrede I."/>
            <person name="Drula E."/>
            <person name="Henrissat B."/>
            <person name="Morin E."/>
            <person name="Kohler A."/>
            <person name="Barry K."/>
            <person name="LaButti K."/>
            <person name="Morin E."/>
            <person name="Salamov A."/>
            <person name="Lipzen A."/>
            <person name="Mereny Z."/>
            <person name="Hegedus B."/>
            <person name="Baldrian P."/>
            <person name="Stursova M."/>
            <person name="Weitz H."/>
            <person name="Taylor A."/>
            <person name="Grigoriev I.V."/>
            <person name="Nagy L.G."/>
            <person name="Martin F."/>
            <person name="Kauserud H."/>
        </authorList>
    </citation>
    <scope>NUCLEOTIDE SEQUENCE</scope>
    <source>
        <strain evidence="2">9284</strain>
    </source>
</reference>
<dbReference type="Proteomes" id="UP001221142">
    <property type="component" value="Unassembled WGS sequence"/>
</dbReference>
<feature type="signal peptide" evidence="1">
    <location>
        <begin position="1"/>
        <end position="19"/>
    </location>
</feature>
<feature type="chain" id="PRO_5042238588" evidence="1">
    <location>
        <begin position="20"/>
        <end position="273"/>
    </location>
</feature>
<organism evidence="2 3">
    <name type="scientific">Roridomyces roridus</name>
    <dbReference type="NCBI Taxonomy" id="1738132"/>
    <lineage>
        <taxon>Eukaryota</taxon>
        <taxon>Fungi</taxon>
        <taxon>Dikarya</taxon>
        <taxon>Basidiomycota</taxon>
        <taxon>Agaricomycotina</taxon>
        <taxon>Agaricomycetes</taxon>
        <taxon>Agaricomycetidae</taxon>
        <taxon>Agaricales</taxon>
        <taxon>Marasmiineae</taxon>
        <taxon>Mycenaceae</taxon>
        <taxon>Roridomyces</taxon>
    </lineage>
</organism>
<gene>
    <name evidence="2" type="ORF">FB45DRAFT_1050131</name>
</gene>
<protein>
    <submittedName>
        <fullName evidence="2">Uncharacterized protein</fullName>
    </submittedName>
</protein>
<proteinExistence type="predicted"/>
<sequence>MFFRKASFLAFSLLSSVQTPKTLQPVEVPEVLPFTHANASFALFNGSLVLAQGPLDIVPILSQIHVVRRPSVSFDLAGTDSSHPASPNIAGFDLASLDEVEGIFTATVALARLLKHKTGVVWSKLAISLLILSGMLAFDALQLGEPRFLFVFVQAGLGQTPAKVIFAETQHRFRQLLSSILQGPLLVVKIKRFKHQRVKARVARQATTRSWVKMFFEAFILALPTVLVLPPDVPFRDIIYALFLNGTIVDLMTRNVPDSGLSCVSSFRRQFIA</sequence>